<dbReference type="SUPFAM" id="SSF56935">
    <property type="entry name" value="Porins"/>
    <property type="match status" value="1"/>
</dbReference>
<comment type="subcellular location">
    <subcellularLocation>
        <location evidence="1">Cell outer membrane</location>
        <topology evidence="1">Multi-pass membrane protein</topology>
    </subcellularLocation>
</comment>
<evidence type="ECO:0000256" key="1">
    <source>
        <dbReference type="ARBA" id="ARBA00004571"/>
    </source>
</evidence>
<dbReference type="InterPro" id="IPR012910">
    <property type="entry name" value="Plug_dom"/>
</dbReference>
<dbReference type="EMBL" id="LAZR01000004">
    <property type="protein sequence ID" value="KKO10915.1"/>
    <property type="molecule type" value="Genomic_DNA"/>
</dbReference>
<organism evidence="9">
    <name type="scientific">marine sediment metagenome</name>
    <dbReference type="NCBI Taxonomy" id="412755"/>
    <lineage>
        <taxon>unclassified sequences</taxon>
        <taxon>metagenomes</taxon>
        <taxon>ecological metagenomes</taxon>
    </lineage>
</organism>
<dbReference type="Pfam" id="PF07715">
    <property type="entry name" value="Plug"/>
    <property type="match status" value="1"/>
</dbReference>
<evidence type="ECO:0000256" key="5">
    <source>
        <dbReference type="ARBA" id="ARBA00023077"/>
    </source>
</evidence>
<keyword evidence="3" id="KW-0812">Transmembrane</keyword>
<dbReference type="GO" id="GO:0009279">
    <property type="term" value="C:cell outer membrane"/>
    <property type="evidence" value="ECO:0007669"/>
    <property type="project" value="UniProtKB-SubCell"/>
</dbReference>
<accession>A0A0F9W3I7</accession>
<name>A0A0F9W3I7_9ZZZZ</name>
<keyword evidence="6" id="KW-0472">Membrane</keyword>
<dbReference type="InterPro" id="IPR036942">
    <property type="entry name" value="Beta-barrel_TonB_sf"/>
</dbReference>
<evidence type="ECO:0000259" key="8">
    <source>
        <dbReference type="Pfam" id="PF07715"/>
    </source>
</evidence>
<protein>
    <recommendedName>
        <fullName evidence="8">TonB-dependent receptor plug domain-containing protein</fullName>
    </recommendedName>
</protein>
<reference evidence="9" key="1">
    <citation type="journal article" date="2015" name="Nature">
        <title>Complex archaea that bridge the gap between prokaryotes and eukaryotes.</title>
        <authorList>
            <person name="Spang A."/>
            <person name="Saw J.H."/>
            <person name="Jorgensen S.L."/>
            <person name="Zaremba-Niedzwiedzka K."/>
            <person name="Martijn J."/>
            <person name="Lind A.E."/>
            <person name="van Eijk R."/>
            <person name="Schleper C."/>
            <person name="Guy L."/>
            <person name="Ettema T.J."/>
        </authorList>
    </citation>
    <scope>NUCLEOTIDE SEQUENCE</scope>
</reference>
<dbReference type="InterPro" id="IPR039426">
    <property type="entry name" value="TonB-dep_rcpt-like"/>
</dbReference>
<keyword evidence="4" id="KW-0732">Signal</keyword>
<dbReference type="PROSITE" id="PS52016">
    <property type="entry name" value="TONB_DEPENDENT_REC_3"/>
    <property type="match status" value="1"/>
</dbReference>
<dbReference type="Gene3D" id="2.170.130.10">
    <property type="entry name" value="TonB-dependent receptor, plug domain"/>
    <property type="match status" value="1"/>
</dbReference>
<dbReference type="Gene3D" id="2.40.170.20">
    <property type="entry name" value="TonB-dependent receptor, beta-barrel domain"/>
    <property type="match status" value="1"/>
</dbReference>
<evidence type="ECO:0000256" key="4">
    <source>
        <dbReference type="ARBA" id="ARBA00022729"/>
    </source>
</evidence>
<dbReference type="GO" id="GO:0044718">
    <property type="term" value="P:siderophore transmembrane transport"/>
    <property type="evidence" value="ECO:0007669"/>
    <property type="project" value="TreeGrafter"/>
</dbReference>
<dbReference type="InterPro" id="IPR037066">
    <property type="entry name" value="Plug_dom_sf"/>
</dbReference>
<dbReference type="AlphaFoldDB" id="A0A0F9W3I7"/>
<dbReference type="PANTHER" id="PTHR30069">
    <property type="entry name" value="TONB-DEPENDENT OUTER MEMBRANE RECEPTOR"/>
    <property type="match status" value="1"/>
</dbReference>
<evidence type="ECO:0000256" key="6">
    <source>
        <dbReference type="ARBA" id="ARBA00023136"/>
    </source>
</evidence>
<proteinExistence type="predicted"/>
<evidence type="ECO:0000256" key="3">
    <source>
        <dbReference type="ARBA" id="ARBA00022692"/>
    </source>
</evidence>
<gene>
    <name evidence="9" type="ORF">LCGC14_0023980</name>
</gene>
<evidence type="ECO:0000256" key="7">
    <source>
        <dbReference type="ARBA" id="ARBA00023237"/>
    </source>
</evidence>
<dbReference type="PROSITE" id="PS01156">
    <property type="entry name" value="TONB_DEPENDENT_REC_2"/>
    <property type="match status" value="1"/>
</dbReference>
<keyword evidence="7" id="KW-0998">Cell outer membrane</keyword>
<evidence type="ECO:0000256" key="2">
    <source>
        <dbReference type="ARBA" id="ARBA00022448"/>
    </source>
</evidence>
<comment type="caution">
    <text evidence="9">The sequence shown here is derived from an EMBL/GenBank/DDBJ whole genome shotgun (WGS) entry which is preliminary data.</text>
</comment>
<keyword evidence="2" id="KW-0813">Transport</keyword>
<feature type="domain" description="TonB-dependent receptor plug" evidence="8">
    <location>
        <begin position="76"/>
        <end position="180"/>
    </location>
</feature>
<dbReference type="InterPro" id="IPR010917">
    <property type="entry name" value="TonB_rcpt_CS"/>
</dbReference>
<evidence type="ECO:0000313" key="9">
    <source>
        <dbReference type="EMBL" id="KKO10915.1"/>
    </source>
</evidence>
<dbReference type="PANTHER" id="PTHR30069:SF29">
    <property type="entry name" value="HEMOGLOBIN AND HEMOGLOBIN-HAPTOGLOBIN-BINDING PROTEIN 1-RELATED"/>
    <property type="match status" value="1"/>
</dbReference>
<sequence length="878" mass="96319">MESTTSSTIVNIRAADSRGSGVNRRLLGAAIAATIATSLAGGAFAQEGAPIREIRVEGSSTRGLSDMAIDVARFGTQVQVIDAEEIQTGGFTNFGELASGLIRGANIGYSPDEGEFTIRIDGGTDRDTLLLLDGVPTFDRGTPLETIWGATAIDPRMIESVEIFRGGQSLYFGGNGGLGVVNAIYKKPEAGDEANGEIGVYAGAFNTREMYGNVTIPLDKAGRHYLMVFGRSYETDAHELFSEEAYTDNVLALGGKHDFPYSYNLAGAKYLWAIDAETELRAGYQLATVDFRDSFPNSTIYQPNYTEFPIFNAEFKTRFNDRFSYEAEAYYTAPKLWNTELDARTCNIPRLADLPADAQAAATAQGISRFNTAAEFEAFAAGQPNLPAGCVTNPYGNRAGAAVAAEQGYYVDENGNPYGTADNPFPIGAPIGYVIQSTATYGSGVPTKGFGDPDQFRAGYVDYGFNNRLKMTLNEQIEGVVGLQSINYRDDSAVEYGMKDDTISTTGIYADLRATAYWLVETNFSLAFRQDFNNKFEDQSIWKYGIRQELPGGFYLRSNGGTSYSNPTLTEAGMRSNTVTNPNLEPQSVETYSFGFGVNGDLAQGTFNVEVSYFDTKIDNLFGSSAIENVCINYPDVSSVDINPNIVTPTAFCNFALDNGVPRDSVAFFNRRAVQDIAGMSLDISYDTDQWGVDFTFTDMESLEPNPIYGQNAMLAGTGQSLDFVVPGAAGSERFRQSSERPEWSAAALVSYTPREDWIFSLNPKWQGPEYAYGNGRSSRLVDGNGNRTNPDLNFGDYFVLDGSIQHFMGDENQHRFMIRAVNILDEEYFERASASADQRVSRAGVRGEIGVNDAEYYYQYGWNGKPRSFWVQYEYTF</sequence>
<keyword evidence="5" id="KW-0798">TonB box</keyword>
<dbReference type="GO" id="GO:0015344">
    <property type="term" value="F:siderophore uptake transmembrane transporter activity"/>
    <property type="evidence" value="ECO:0007669"/>
    <property type="project" value="TreeGrafter"/>
</dbReference>